<protein>
    <submittedName>
        <fullName evidence="2">Uncharacterized protein</fullName>
    </submittedName>
</protein>
<organism evidence="2 3">
    <name type="scientific">Anaplasma phagocytophilum str. CRT53-1</name>
    <dbReference type="NCBI Taxonomy" id="1359157"/>
    <lineage>
        <taxon>Bacteria</taxon>
        <taxon>Pseudomonadati</taxon>
        <taxon>Pseudomonadota</taxon>
        <taxon>Alphaproteobacteria</taxon>
        <taxon>Rickettsiales</taxon>
        <taxon>Anaplasmataceae</taxon>
        <taxon>Anaplasma</taxon>
        <taxon>phagocytophilum group</taxon>
    </lineage>
</organism>
<dbReference type="Proteomes" id="UP000033722">
    <property type="component" value="Unassembled WGS sequence"/>
</dbReference>
<dbReference type="EMBL" id="LAOD01000006">
    <property type="protein sequence ID" value="KJV88066.1"/>
    <property type="molecule type" value="Genomic_DNA"/>
</dbReference>
<dbReference type="PATRIC" id="fig|1359157.3.peg.1743"/>
<reference evidence="2 3" key="1">
    <citation type="submission" date="2015-01" db="EMBL/GenBank/DDBJ databases">
        <title>Genome Sequencing of Rickettsiales.</title>
        <authorList>
            <person name="Daugherty S.C."/>
            <person name="Su Q."/>
            <person name="Abolude K."/>
            <person name="Beier-Sexton M."/>
            <person name="Carlyon J.A."/>
            <person name="Carter R."/>
            <person name="Day N.P."/>
            <person name="Dumler S.J."/>
            <person name="Dyachenko V."/>
            <person name="Godinez A."/>
            <person name="Kurtti T.J."/>
            <person name="Lichay M."/>
            <person name="Mullins K.E."/>
            <person name="Ott S."/>
            <person name="Pappas-Brown V."/>
            <person name="Paris D.H."/>
            <person name="Patel P."/>
            <person name="Richards A.L."/>
            <person name="Sadzewicz L."/>
            <person name="Sears K."/>
            <person name="Seidman D."/>
            <person name="Sengamalay N."/>
            <person name="Stenos J."/>
            <person name="Tallon L.J."/>
            <person name="Vincent G."/>
            <person name="Fraser C.M."/>
            <person name="Munderloh U."/>
            <person name="Dunning-Hotopp J.C."/>
        </authorList>
    </citation>
    <scope>NUCLEOTIDE SEQUENCE [LARGE SCALE GENOMIC DNA]</scope>
    <source>
        <strain evidence="2 3">CRT53-1</strain>
    </source>
</reference>
<comment type="caution">
    <text evidence="2">The sequence shown here is derived from an EMBL/GenBank/DDBJ whole genome shotgun (WGS) entry which is preliminary data.</text>
</comment>
<feature type="non-terminal residue" evidence="2">
    <location>
        <position position="36"/>
    </location>
</feature>
<name>A0A0F3Q7C8_ANAPH</name>
<proteinExistence type="predicted"/>
<evidence type="ECO:0000313" key="2">
    <source>
        <dbReference type="EMBL" id="KJV88066.1"/>
    </source>
</evidence>
<feature type="compositionally biased region" description="Basic and acidic residues" evidence="1">
    <location>
        <begin position="1"/>
        <end position="15"/>
    </location>
</feature>
<evidence type="ECO:0000256" key="1">
    <source>
        <dbReference type="SAM" id="MobiDB-lite"/>
    </source>
</evidence>
<feature type="region of interest" description="Disordered" evidence="1">
    <location>
        <begin position="1"/>
        <end position="20"/>
    </location>
</feature>
<dbReference type="AlphaFoldDB" id="A0A0F3Q7C8"/>
<accession>A0A0F3Q7C8</accession>
<evidence type="ECO:0000313" key="3">
    <source>
        <dbReference type="Proteomes" id="UP000033722"/>
    </source>
</evidence>
<sequence length="36" mass="4178">MGFSHEKTNCAEKGKSKTRTVRVYSAKKDKTFRLDE</sequence>
<gene>
    <name evidence="2" type="ORF">APHCRT_0276</name>
</gene>